<evidence type="ECO:0000256" key="1">
    <source>
        <dbReference type="SAM" id="Phobius"/>
    </source>
</evidence>
<keyword evidence="1" id="KW-0812">Transmembrane</keyword>
<comment type="caution">
    <text evidence="2">The sequence shown here is derived from an EMBL/GenBank/DDBJ whole genome shotgun (WGS) entry which is preliminary data.</text>
</comment>
<feature type="transmembrane region" description="Helical" evidence="1">
    <location>
        <begin position="158"/>
        <end position="182"/>
    </location>
</feature>
<feature type="transmembrane region" description="Helical" evidence="1">
    <location>
        <begin position="83"/>
        <end position="104"/>
    </location>
</feature>
<evidence type="ECO:0000313" key="3">
    <source>
        <dbReference type="Proteomes" id="UP000612893"/>
    </source>
</evidence>
<feature type="transmembrane region" description="Helical" evidence="1">
    <location>
        <begin position="362"/>
        <end position="381"/>
    </location>
</feature>
<dbReference type="EMBL" id="JAEKNR010000168">
    <property type="protein sequence ID" value="MBJ7599709.1"/>
    <property type="molecule type" value="Genomic_DNA"/>
</dbReference>
<sequence length="475" mass="50860">MSSRSCNARRALVIGAGLVTVASVAAGLRNSLLGGDSYFTVVGADWILEHVRRGEWTGWKGLYPLLQTIPALMLRAAGVSPDGVVWGFVATNVLSFFGLLWLAWHSRRTTSTALAVFLVAVMFSGPLLWYTHTSFAEPLGAFLILALVVACRERTGSLAVAALLVVAGFYKDTAFPFLPVLGVAASIRNPGWGCGDFVRRRLSALVIVTAVTAAVSAAFNYVRFGSVLNTSYLNPITLVPTLRIQASWFLAIWFSPNGGVALFWPSMTLVLLLGAVAAMRTAKVTEPGRARFLALLPAALVAVVLLGVTVGLSRWWSPLGWAAWGPRLLLPWLPACAYVVLAAYPAEAGSLLAAFTHPTWRFAVFSVLLAAASIPQFAVVFSKTMWAQVFAPDTACPQVPLVEKNADYYYRCAEHMLWTKGSMLGLAYSAAADGLSLLLSLGCVLVLTWLISEARAKTPASDTPRRVAAPPSRGA</sequence>
<dbReference type="Proteomes" id="UP000612893">
    <property type="component" value="Unassembled WGS sequence"/>
</dbReference>
<accession>A0A934K482</accession>
<gene>
    <name evidence="2" type="ORF">JF922_16735</name>
</gene>
<feature type="transmembrane region" description="Helical" evidence="1">
    <location>
        <begin position="332"/>
        <end position="355"/>
    </location>
</feature>
<protein>
    <submittedName>
        <fullName evidence="2">Uncharacterized protein</fullName>
    </submittedName>
</protein>
<keyword evidence="3" id="KW-1185">Reference proteome</keyword>
<keyword evidence="1" id="KW-1133">Transmembrane helix</keyword>
<feature type="transmembrane region" description="Helical" evidence="1">
    <location>
        <begin position="426"/>
        <end position="451"/>
    </location>
</feature>
<dbReference type="AlphaFoldDB" id="A0A934K482"/>
<name>A0A934K482_9BACT</name>
<feature type="transmembrane region" description="Helical" evidence="1">
    <location>
        <begin position="261"/>
        <end position="280"/>
    </location>
</feature>
<organism evidence="2 3">
    <name type="scientific">Candidatus Nephthysia bennettiae</name>
    <dbReference type="NCBI Taxonomy" id="3127016"/>
    <lineage>
        <taxon>Bacteria</taxon>
        <taxon>Bacillati</taxon>
        <taxon>Candidatus Dormiibacterota</taxon>
        <taxon>Candidatus Dormibacteria</taxon>
        <taxon>Candidatus Dormibacterales</taxon>
        <taxon>Candidatus Dormibacteraceae</taxon>
        <taxon>Candidatus Nephthysia</taxon>
    </lineage>
</organism>
<keyword evidence="1" id="KW-0472">Membrane</keyword>
<evidence type="ECO:0000313" key="2">
    <source>
        <dbReference type="EMBL" id="MBJ7599709.1"/>
    </source>
</evidence>
<feature type="transmembrane region" description="Helical" evidence="1">
    <location>
        <begin position="202"/>
        <end position="224"/>
    </location>
</feature>
<dbReference type="RefSeq" id="WP_338203305.1">
    <property type="nucleotide sequence ID" value="NZ_JAEKNR010000168.1"/>
</dbReference>
<feature type="transmembrane region" description="Helical" evidence="1">
    <location>
        <begin position="292"/>
        <end position="312"/>
    </location>
</feature>
<reference evidence="2" key="1">
    <citation type="submission" date="2020-10" db="EMBL/GenBank/DDBJ databases">
        <title>Ca. Dormibacterota MAGs.</title>
        <authorList>
            <person name="Montgomery K."/>
        </authorList>
    </citation>
    <scope>NUCLEOTIDE SEQUENCE [LARGE SCALE GENOMIC DNA]</scope>
    <source>
        <strain evidence="2">SC8812_S17_10</strain>
    </source>
</reference>
<proteinExistence type="predicted"/>
<feature type="transmembrane region" description="Helical" evidence="1">
    <location>
        <begin position="111"/>
        <end position="129"/>
    </location>
</feature>